<dbReference type="Proteomes" id="UP001328107">
    <property type="component" value="Unassembled WGS sequence"/>
</dbReference>
<accession>A0AAN4ZK14</accession>
<protein>
    <submittedName>
        <fullName evidence="1">Uncharacterized protein</fullName>
    </submittedName>
</protein>
<feature type="non-terminal residue" evidence="1">
    <location>
        <position position="228"/>
    </location>
</feature>
<dbReference type="EMBL" id="BTRK01000003">
    <property type="protein sequence ID" value="GMR40754.1"/>
    <property type="molecule type" value="Genomic_DNA"/>
</dbReference>
<feature type="non-terminal residue" evidence="1">
    <location>
        <position position="1"/>
    </location>
</feature>
<evidence type="ECO:0000313" key="1">
    <source>
        <dbReference type="EMBL" id="GMR40754.1"/>
    </source>
</evidence>
<sequence>ALVVTAGHAATCSQCTFAAGSAAVKSDCTTLADHRLSCGGGSIGSGAESLSSIVCLESEWYGTTCDGKASLLGASISVSCPLTCASTCASEPTSSGLAATSTCMDGKEMRACANGDLSIEANSETFDLSKAVCLNGEKWLGFSCDGKAKLFPGSLKARFVCKHYTSDVAQCTAAAACLGLVCAEPTKLSTTEIACPPTHPTVLLMEAEPKFYSTEDMICSNGIWMGSY</sequence>
<keyword evidence="2" id="KW-1185">Reference proteome</keyword>
<reference evidence="2" key="1">
    <citation type="submission" date="2022-10" db="EMBL/GenBank/DDBJ databases">
        <title>Genome assembly of Pristionchus species.</title>
        <authorList>
            <person name="Yoshida K."/>
            <person name="Sommer R.J."/>
        </authorList>
    </citation>
    <scope>NUCLEOTIDE SEQUENCE [LARGE SCALE GENOMIC DNA]</scope>
    <source>
        <strain evidence="2">RS5460</strain>
    </source>
</reference>
<gene>
    <name evidence="1" type="ORF">PMAYCL1PPCAC_10949</name>
</gene>
<proteinExistence type="predicted"/>
<comment type="caution">
    <text evidence="1">The sequence shown here is derived from an EMBL/GenBank/DDBJ whole genome shotgun (WGS) entry which is preliminary data.</text>
</comment>
<evidence type="ECO:0000313" key="2">
    <source>
        <dbReference type="Proteomes" id="UP001328107"/>
    </source>
</evidence>
<dbReference type="AlphaFoldDB" id="A0AAN4ZK14"/>
<name>A0AAN4ZK14_9BILA</name>
<organism evidence="1 2">
    <name type="scientific">Pristionchus mayeri</name>
    <dbReference type="NCBI Taxonomy" id="1317129"/>
    <lineage>
        <taxon>Eukaryota</taxon>
        <taxon>Metazoa</taxon>
        <taxon>Ecdysozoa</taxon>
        <taxon>Nematoda</taxon>
        <taxon>Chromadorea</taxon>
        <taxon>Rhabditida</taxon>
        <taxon>Rhabditina</taxon>
        <taxon>Diplogasteromorpha</taxon>
        <taxon>Diplogasteroidea</taxon>
        <taxon>Neodiplogasteridae</taxon>
        <taxon>Pristionchus</taxon>
    </lineage>
</organism>